<feature type="transmembrane region" description="Helical" evidence="1">
    <location>
        <begin position="98"/>
        <end position="114"/>
    </location>
</feature>
<evidence type="ECO:0000313" key="2">
    <source>
        <dbReference type="EMBL" id="MCE4558092.1"/>
    </source>
</evidence>
<organism evidence="2 3">
    <name type="scientific">Pelomonas cellulosilytica</name>
    <dbReference type="NCBI Taxonomy" id="2906762"/>
    <lineage>
        <taxon>Bacteria</taxon>
        <taxon>Pseudomonadati</taxon>
        <taxon>Pseudomonadota</taxon>
        <taxon>Betaproteobacteria</taxon>
        <taxon>Burkholderiales</taxon>
        <taxon>Sphaerotilaceae</taxon>
        <taxon>Roseateles</taxon>
    </lineage>
</organism>
<proteinExistence type="predicted"/>
<evidence type="ECO:0000256" key="1">
    <source>
        <dbReference type="SAM" id="Phobius"/>
    </source>
</evidence>
<reference evidence="2 3" key="1">
    <citation type="submission" date="2021-12" db="EMBL/GenBank/DDBJ databases">
        <title>Genome seq of P8.</title>
        <authorList>
            <person name="Seo T."/>
        </authorList>
    </citation>
    <scope>NUCLEOTIDE SEQUENCE [LARGE SCALE GENOMIC DNA]</scope>
    <source>
        <strain evidence="2 3">P8</strain>
    </source>
</reference>
<keyword evidence="1" id="KW-0472">Membrane</keyword>
<dbReference type="Proteomes" id="UP001200741">
    <property type="component" value="Unassembled WGS sequence"/>
</dbReference>
<evidence type="ECO:0000313" key="3">
    <source>
        <dbReference type="Proteomes" id="UP001200741"/>
    </source>
</evidence>
<dbReference type="RefSeq" id="WP_233375504.1">
    <property type="nucleotide sequence ID" value="NZ_JAJTWU010000017.1"/>
</dbReference>
<keyword evidence="1" id="KW-0812">Transmembrane</keyword>
<protein>
    <submittedName>
        <fullName evidence="2">YgjV family protein</fullName>
    </submittedName>
</protein>
<sequence>MLDWFSPAQLFGYLAFVLGVGCFLQTDDRRFKCFMTGECLAYVVHFSLLGNPTAVASSLISMTRSLLSLRTRSRWVAVAVVAANVGFGLAIATRPSDWLPLTASCLGTIALFTLQGVPMRLLMLCGTGLWVANNLIAGSIGGTALEVVVAAVNGATIVRMLRQARTAA</sequence>
<feature type="transmembrane region" description="Helical" evidence="1">
    <location>
        <begin position="6"/>
        <end position="24"/>
    </location>
</feature>
<dbReference type="InterPro" id="IPR019629">
    <property type="entry name" value="Uncharacterised_HI1736/YgjV"/>
</dbReference>
<name>A0ABS8XZQ7_9BURK</name>
<dbReference type="EMBL" id="JAJTWU010000017">
    <property type="protein sequence ID" value="MCE4558092.1"/>
    <property type="molecule type" value="Genomic_DNA"/>
</dbReference>
<keyword evidence="3" id="KW-1185">Reference proteome</keyword>
<gene>
    <name evidence="2" type="ORF">LXT13_27270</name>
</gene>
<dbReference type="Pfam" id="PF10688">
    <property type="entry name" value="Imp-YgjV"/>
    <property type="match status" value="1"/>
</dbReference>
<dbReference type="PIRSF" id="PIRSF011443">
    <property type="entry name" value="YgjV"/>
    <property type="match status" value="1"/>
</dbReference>
<accession>A0ABS8XZQ7</accession>
<keyword evidence="1" id="KW-1133">Transmembrane helix</keyword>
<comment type="caution">
    <text evidence="2">The sequence shown here is derived from an EMBL/GenBank/DDBJ whole genome shotgun (WGS) entry which is preliminary data.</text>
</comment>
<feature type="transmembrane region" description="Helical" evidence="1">
    <location>
        <begin position="74"/>
        <end position="92"/>
    </location>
</feature>
<dbReference type="InterPro" id="IPR026267">
    <property type="entry name" value="YgjV"/>
</dbReference>